<keyword evidence="3" id="KW-1185">Reference proteome</keyword>
<dbReference type="RefSeq" id="WP_185030330.1">
    <property type="nucleotide sequence ID" value="NZ_JACHMQ010000001.1"/>
</dbReference>
<dbReference type="Proteomes" id="UP000546324">
    <property type="component" value="Unassembled WGS sequence"/>
</dbReference>
<organism evidence="2 3">
    <name type="scientific">Actinomadura coerulea</name>
    <dbReference type="NCBI Taxonomy" id="46159"/>
    <lineage>
        <taxon>Bacteria</taxon>
        <taxon>Bacillati</taxon>
        <taxon>Actinomycetota</taxon>
        <taxon>Actinomycetes</taxon>
        <taxon>Streptosporangiales</taxon>
        <taxon>Thermomonosporaceae</taxon>
        <taxon>Actinomadura</taxon>
    </lineage>
</organism>
<protein>
    <submittedName>
        <fullName evidence="2">Uncharacterized protein</fullName>
    </submittedName>
</protein>
<dbReference type="EMBL" id="JACHMQ010000001">
    <property type="protein sequence ID" value="MBB6398907.1"/>
    <property type="molecule type" value="Genomic_DNA"/>
</dbReference>
<evidence type="ECO:0000256" key="1">
    <source>
        <dbReference type="SAM" id="MobiDB-lite"/>
    </source>
</evidence>
<evidence type="ECO:0000313" key="3">
    <source>
        <dbReference type="Proteomes" id="UP000546324"/>
    </source>
</evidence>
<gene>
    <name evidence="2" type="ORF">BKA00_005821</name>
</gene>
<feature type="region of interest" description="Disordered" evidence="1">
    <location>
        <begin position="165"/>
        <end position="198"/>
    </location>
</feature>
<accession>A0A7X0G3Z4</accession>
<comment type="caution">
    <text evidence="2">The sequence shown here is derived from an EMBL/GenBank/DDBJ whole genome shotgun (WGS) entry which is preliminary data.</text>
</comment>
<proteinExistence type="predicted"/>
<sequence>MTQATTDPAAAAEQLEADARRLMQQAGERRAEAERAEAEQARRRAEATDRFYAEQRTAYPQNVGRIDAAWRAFVDAVRDGDGAAILARWRDYRITRRLVTDAFRAFAGHERERQTAAIRAERERWGALVTECGLLDTWPSSQRGAEYAERLAAYNKARAEALGLSGYDPAARPKDDIPEPPRLPSGSIGGPEPREGESFDAALGKAMDIVEREAVAAQRDERRAALAAYVEQEGNR</sequence>
<name>A0A7X0G3Z4_9ACTN</name>
<feature type="region of interest" description="Disordered" evidence="1">
    <location>
        <begin position="20"/>
        <end position="47"/>
    </location>
</feature>
<reference evidence="2 3" key="1">
    <citation type="submission" date="2020-08" db="EMBL/GenBank/DDBJ databases">
        <title>Sequencing the genomes of 1000 actinobacteria strains.</title>
        <authorList>
            <person name="Klenk H.-P."/>
        </authorList>
    </citation>
    <scope>NUCLEOTIDE SEQUENCE [LARGE SCALE GENOMIC DNA]</scope>
    <source>
        <strain evidence="2 3">DSM 43675</strain>
    </source>
</reference>
<dbReference type="AlphaFoldDB" id="A0A7X0G3Z4"/>
<evidence type="ECO:0000313" key="2">
    <source>
        <dbReference type="EMBL" id="MBB6398907.1"/>
    </source>
</evidence>